<protein>
    <submittedName>
        <fullName evidence="2">Uncharacterized protein</fullName>
    </submittedName>
</protein>
<keyword evidence="1" id="KW-0812">Transmembrane</keyword>
<feature type="transmembrane region" description="Helical" evidence="1">
    <location>
        <begin position="129"/>
        <end position="151"/>
    </location>
</feature>
<reference evidence="2" key="1">
    <citation type="submission" date="2023-01" db="EMBL/GenBank/DDBJ databases">
        <title>Sulfurovum sp. zt1-1 genome assembly.</title>
        <authorList>
            <person name="Wang J."/>
        </authorList>
    </citation>
    <scope>NUCLEOTIDE SEQUENCE</scope>
    <source>
        <strain evidence="2">Zt1-1</strain>
    </source>
</reference>
<organism evidence="2 3">
    <name type="scientific">Sulfurovum zhangzhouensis</name>
    <dbReference type="NCBI Taxonomy" id="3019067"/>
    <lineage>
        <taxon>Bacteria</taxon>
        <taxon>Pseudomonadati</taxon>
        <taxon>Campylobacterota</taxon>
        <taxon>Epsilonproteobacteria</taxon>
        <taxon>Campylobacterales</taxon>
        <taxon>Sulfurovaceae</taxon>
        <taxon>Sulfurovum</taxon>
    </lineage>
</organism>
<comment type="caution">
    <text evidence="2">The sequence shown here is derived from an EMBL/GenBank/DDBJ whole genome shotgun (WGS) entry which is preliminary data.</text>
</comment>
<feature type="transmembrane region" description="Helical" evidence="1">
    <location>
        <begin position="103"/>
        <end position="123"/>
    </location>
</feature>
<keyword evidence="3" id="KW-1185">Reference proteome</keyword>
<feature type="transmembrane region" description="Helical" evidence="1">
    <location>
        <begin position="12"/>
        <end position="32"/>
    </location>
</feature>
<feature type="transmembrane region" description="Helical" evidence="1">
    <location>
        <begin position="68"/>
        <end position="91"/>
    </location>
</feature>
<evidence type="ECO:0000313" key="3">
    <source>
        <dbReference type="Proteomes" id="UP001169069"/>
    </source>
</evidence>
<gene>
    <name evidence="2" type="ORF">PGH07_05435</name>
</gene>
<evidence type="ECO:0000313" key="2">
    <source>
        <dbReference type="EMBL" id="MDM5271609.1"/>
    </source>
</evidence>
<keyword evidence="1" id="KW-1133">Transmembrane helix</keyword>
<sequence>MKFLVTKDLNYSRLYAYLIASVISVIFIYLILDTVLHAYVIGTDISSIKTTLLGNEESFEEPILIDSILLQVHIDLFMTLFSLLILSSVYIRFNAKSPIVKPLVHILFLLGVFTPIFLLGVYFWNEVFIYLWIAGFLLWHGMGTILSIIILRSLDFK</sequence>
<dbReference type="RefSeq" id="WP_289413217.1">
    <property type="nucleotide sequence ID" value="NZ_JAQIBD010000002.1"/>
</dbReference>
<evidence type="ECO:0000256" key="1">
    <source>
        <dbReference type="SAM" id="Phobius"/>
    </source>
</evidence>
<name>A0ABT7QXP5_9BACT</name>
<dbReference type="Proteomes" id="UP001169069">
    <property type="component" value="Unassembled WGS sequence"/>
</dbReference>
<proteinExistence type="predicted"/>
<keyword evidence="1" id="KW-0472">Membrane</keyword>
<dbReference type="EMBL" id="JAQIBD010000002">
    <property type="protein sequence ID" value="MDM5271609.1"/>
    <property type="molecule type" value="Genomic_DNA"/>
</dbReference>
<accession>A0ABT7QXP5</accession>